<evidence type="ECO:0000256" key="13">
    <source>
        <dbReference type="SAM" id="MobiDB-lite"/>
    </source>
</evidence>
<keyword evidence="6" id="KW-0808">Transferase</keyword>
<keyword evidence="17" id="KW-1185">Reference proteome</keyword>
<reference evidence="16" key="1">
    <citation type="submission" date="2020-11" db="EMBL/GenBank/DDBJ databases">
        <authorList>
            <person name="Tran Van P."/>
        </authorList>
    </citation>
    <scope>NUCLEOTIDE SEQUENCE</scope>
</reference>
<evidence type="ECO:0000256" key="2">
    <source>
        <dbReference type="ARBA" id="ARBA00004922"/>
    </source>
</evidence>
<keyword evidence="11 14" id="KW-0472">Membrane</keyword>
<evidence type="ECO:0000256" key="12">
    <source>
        <dbReference type="ARBA" id="ARBA00045097"/>
    </source>
</evidence>
<evidence type="ECO:0000256" key="14">
    <source>
        <dbReference type="SAM" id="Phobius"/>
    </source>
</evidence>
<evidence type="ECO:0000256" key="1">
    <source>
        <dbReference type="ARBA" id="ARBA00004389"/>
    </source>
</evidence>
<dbReference type="AlphaFoldDB" id="A0A7R9A5W0"/>
<evidence type="ECO:0000259" key="15">
    <source>
        <dbReference type="Pfam" id="PF00535"/>
    </source>
</evidence>
<feature type="domain" description="Glycosyltransferase 2-like" evidence="15">
    <location>
        <begin position="106"/>
        <end position="205"/>
    </location>
</feature>
<evidence type="ECO:0000313" key="16">
    <source>
        <dbReference type="EMBL" id="CAD7244542.1"/>
    </source>
</evidence>
<evidence type="ECO:0000256" key="3">
    <source>
        <dbReference type="ARBA" id="ARBA00006739"/>
    </source>
</evidence>
<dbReference type="OrthoDB" id="3784at2759"/>
<sequence>MFSFCHEMGQYVEKILASTGLSYNLLMFYVGALLILAVFCMSLALYLTSSPFPRVVRYDNELHFLDPNSGEFKAFPNYYDPPTGQVLSMHQIDNPCQNFHLLAVPPMLDECLDYLEGRQKGDSKFSYEVIVVDDGSRDRTTDVGLKYSRKMGTNKVRVLTLVKNRGKGGAVTLGMMSSRGKFLLFADADGATLFKDIEKLEASAKKLISLVPVEEEMGNSSTGATEQKKNKEGEQASNDINWERPAVIVGSRAHMESESIAKRSYIRTLLMLGFHLLVRLFGVKGIRDTQCGFKLFTRQAARLCFSNLHVQKWAFDVELLKIAYYFNMRMEEVAVTWTEIEGSKVIPVWSWVQMGKDLMVIWFRYKAGIWRITPKIN</sequence>
<evidence type="ECO:0000256" key="6">
    <source>
        <dbReference type="ARBA" id="ARBA00022679"/>
    </source>
</evidence>
<keyword evidence="8" id="KW-0256">Endoplasmic reticulum</keyword>
<dbReference type="CDD" id="cd04188">
    <property type="entry name" value="DPG_synthase"/>
    <property type="match status" value="1"/>
</dbReference>
<dbReference type="Proteomes" id="UP000677054">
    <property type="component" value="Unassembled WGS sequence"/>
</dbReference>
<keyword evidence="5" id="KW-0328">Glycosyltransferase</keyword>
<proteinExistence type="inferred from homology"/>
<dbReference type="GO" id="GO:0005789">
    <property type="term" value="C:endoplasmic reticulum membrane"/>
    <property type="evidence" value="ECO:0007669"/>
    <property type="project" value="UniProtKB-SubCell"/>
</dbReference>
<gene>
    <name evidence="16" type="ORF">DSTB1V02_LOCUS4436</name>
</gene>
<dbReference type="InterPro" id="IPR001173">
    <property type="entry name" value="Glyco_trans_2-like"/>
</dbReference>
<evidence type="ECO:0000256" key="8">
    <source>
        <dbReference type="ARBA" id="ARBA00022824"/>
    </source>
</evidence>
<evidence type="ECO:0000256" key="4">
    <source>
        <dbReference type="ARBA" id="ARBA00012583"/>
    </source>
</evidence>
<keyword evidence="9" id="KW-0735">Signal-anchor</keyword>
<comment type="pathway">
    <text evidence="2">Protein modification; protein glycosylation.</text>
</comment>
<dbReference type="EMBL" id="CAJPEV010000656">
    <property type="protein sequence ID" value="CAG0887319.1"/>
    <property type="molecule type" value="Genomic_DNA"/>
</dbReference>
<accession>A0A7R9A5W0</accession>
<keyword evidence="7 14" id="KW-0812">Transmembrane</keyword>
<dbReference type="GO" id="GO:0004581">
    <property type="term" value="F:dolichyl-phosphate beta-glucosyltransferase activity"/>
    <property type="evidence" value="ECO:0007669"/>
    <property type="project" value="UniProtKB-EC"/>
</dbReference>
<dbReference type="InterPro" id="IPR029044">
    <property type="entry name" value="Nucleotide-diphossugar_trans"/>
</dbReference>
<dbReference type="Gene3D" id="3.90.550.10">
    <property type="entry name" value="Spore Coat Polysaccharide Biosynthesis Protein SpsA, Chain A"/>
    <property type="match status" value="1"/>
</dbReference>
<feature type="transmembrane region" description="Helical" evidence="14">
    <location>
        <begin position="26"/>
        <end position="47"/>
    </location>
</feature>
<evidence type="ECO:0000313" key="17">
    <source>
        <dbReference type="Proteomes" id="UP000677054"/>
    </source>
</evidence>
<name>A0A7R9A5W0_9CRUS</name>
<dbReference type="PANTHER" id="PTHR10859:SF91">
    <property type="entry name" value="DOLICHYL-PHOSPHATE BETA-GLUCOSYLTRANSFERASE"/>
    <property type="match status" value="1"/>
</dbReference>
<comment type="similarity">
    <text evidence="3">Belongs to the glycosyltransferase 2 family.</text>
</comment>
<feature type="region of interest" description="Disordered" evidence="13">
    <location>
        <begin position="217"/>
        <end position="236"/>
    </location>
</feature>
<protein>
    <recommendedName>
        <fullName evidence="4">dolichyl-phosphate beta-glucosyltransferase</fullName>
        <ecNumber evidence="4">2.4.1.117</ecNumber>
    </recommendedName>
</protein>
<dbReference type="InterPro" id="IPR035518">
    <property type="entry name" value="DPG_synthase"/>
</dbReference>
<comment type="catalytic activity">
    <reaction evidence="12">
        <text>a di-trans,poly-cis-dolichyl phosphate + UDP-alpha-D-glucose = a di-trans,poly-cis-dolichyl beta-D-glucosyl phosphate + UDP</text>
        <dbReference type="Rhea" id="RHEA:15401"/>
        <dbReference type="Rhea" id="RHEA-COMP:19498"/>
        <dbReference type="Rhea" id="RHEA-COMP:19502"/>
        <dbReference type="ChEBI" id="CHEBI:57525"/>
        <dbReference type="ChEBI" id="CHEBI:57683"/>
        <dbReference type="ChEBI" id="CHEBI:58223"/>
        <dbReference type="ChEBI" id="CHEBI:58885"/>
        <dbReference type="EC" id="2.4.1.117"/>
    </reaction>
    <physiologicalReaction direction="left-to-right" evidence="12">
        <dbReference type="Rhea" id="RHEA:15402"/>
    </physiologicalReaction>
</comment>
<evidence type="ECO:0000256" key="11">
    <source>
        <dbReference type="ARBA" id="ARBA00023136"/>
    </source>
</evidence>
<evidence type="ECO:0000256" key="9">
    <source>
        <dbReference type="ARBA" id="ARBA00022968"/>
    </source>
</evidence>
<dbReference type="SUPFAM" id="SSF53448">
    <property type="entry name" value="Nucleotide-diphospho-sugar transferases"/>
    <property type="match status" value="1"/>
</dbReference>
<dbReference type="Pfam" id="PF00535">
    <property type="entry name" value="Glycos_transf_2"/>
    <property type="match status" value="1"/>
</dbReference>
<organism evidence="16">
    <name type="scientific">Darwinula stevensoni</name>
    <dbReference type="NCBI Taxonomy" id="69355"/>
    <lineage>
        <taxon>Eukaryota</taxon>
        <taxon>Metazoa</taxon>
        <taxon>Ecdysozoa</taxon>
        <taxon>Arthropoda</taxon>
        <taxon>Crustacea</taxon>
        <taxon>Oligostraca</taxon>
        <taxon>Ostracoda</taxon>
        <taxon>Podocopa</taxon>
        <taxon>Podocopida</taxon>
        <taxon>Darwinulocopina</taxon>
        <taxon>Darwinuloidea</taxon>
        <taxon>Darwinulidae</taxon>
        <taxon>Darwinula</taxon>
    </lineage>
</organism>
<dbReference type="PANTHER" id="PTHR10859">
    <property type="entry name" value="GLYCOSYL TRANSFERASE"/>
    <property type="match status" value="1"/>
</dbReference>
<dbReference type="EMBL" id="LR900173">
    <property type="protein sequence ID" value="CAD7244542.1"/>
    <property type="molecule type" value="Genomic_DNA"/>
</dbReference>
<evidence type="ECO:0000256" key="7">
    <source>
        <dbReference type="ARBA" id="ARBA00022692"/>
    </source>
</evidence>
<evidence type="ECO:0000256" key="10">
    <source>
        <dbReference type="ARBA" id="ARBA00022989"/>
    </source>
</evidence>
<comment type="subcellular location">
    <subcellularLocation>
        <location evidence="1">Endoplasmic reticulum membrane</location>
        <topology evidence="1">Single-pass membrane protein</topology>
    </subcellularLocation>
</comment>
<dbReference type="EC" id="2.4.1.117" evidence="4"/>
<dbReference type="GO" id="GO:0006487">
    <property type="term" value="P:protein N-linked glycosylation"/>
    <property type="evidence" value="ECO:0007669"/>
    <property type="project" value="TreeGrafter"/>
</dbReference>
<keyword evidence="10 14" id="KW-1133">Transmembrane helix</keyword>
<evidence type="ECO:0000256" key="5">
    <source>
        <dbReference type="ARBA" id="ARBA00022676"/>
    </source>
</evidence>